<keyword evidence="2 7" id="KW-0235">DNA replication</keyword>
<keyword evidence="5" id="KW-0446">Lipid-binding</keyword>
<dbReference type="CDD" id="cd06571">
    <property type="entry name" value="Bac_DnaA_C"/>
    <property type="match status" value="1"/>
</dbReference>
<keyword evidence="1" id="KW-0963">Cytoplasm</keyword>
<comment type="similarity">
    <text evidence="8">Belongs to the DnaA family.</text>
</comment>
<feature type="domain" description="AAA+ ATPase" evidence="9">
    <location>
        <begin position="154"/>
        <end position="292"/>
    </location>
</feature>
<evidence type="ECO:0000256" key="8">
    <source>
        <dbReference type="RuleBase" id="RU004227"/>
    </source>
</evidence>
<evidence type="ECO:0000256" key="2">
    <source>
        <dbReference type="ARBA" id="ARBA00022705"/>
    </source>
</evidence>
<dbReference type="PANTHER" id="PTHR30050:SF2">
    <property type="entry name" value="CHROMOSOMAL REPLICATION INITIATOR PROTEIN DNAA"/>
    <property type="match status" value="1"/>
</dbReference>
<dbReference type="Pfam" id="PF00308">
    <property type="entry name" value="Bac_DnaA"/>
    <property type="match status" value="1"/>
</dbReference>
<dbReference type="EMBL" id="CP047045">
    <property type="protein sequence ID" value="QGZ93195.1"/>
    <property type="molecule type" value="Genomic_DNA"/>
</dbReference>
<dbReference type="KEGG" id="tsv:DSM104635_00001"/>
<reference evidence="12" key="1">
    <citation type="submission" date="2019-12" db="EMBL/GenBank/DDBJ databases">
        <title>Complete genome of Terracaulis silvestris 0127_4.</title>
        <authorList>
            <person name="Vieira S."/>
            <person name="Riedel T."/>
            <person name="Sproer C."/>
            <person name="Pascual J."/>
            <person name="Boedeker C."/>
            <person name="Overmann J."/>
        </authorList>
    </citation>
    <scope>NUCLEOTIDE SEQUENCE [LARGE SCALE GENOMIC DNA]</scope>
    <source>
        <strain evidence="12">0127_4</strain>
    </source>
</reference>
<sequence>MERHVEGARRETAGVGAARAYELVRKELFGEFGADFFRSYIDPLRLVAEMDGVLLFRAGSQVAKERLTQQVQHRLEARLRAYEPRVSATQILLEHEIPDDVRALAHARIEEARPQPVAAPMQAQSFLFDTFCQDGSNQRAYAVAQMIASGDGEAFPVWLLHSAPGYGKTHLLTAIAREAAVRTPDRKVLMMTGQEYLEQFQSALHKKRDSSAFKEMVRAPDLLLIDDFHRICGKKATEEEAFDTIYELTRRGGQVVLAANHGAAGIEGLDDVLRARLKGAASCEILEPDAPLRRRILDMRLQHHARLTPGFSVASDALDMIAERVHGSGRDLDGALSQLLIEWKISGGIQVTLEAAANALQPQLSEAAERRITVQLVQKVVARSHNMSVQQLLERTRRHSIARPRQIAMFLACRMTHASLPDIGARFGGFDHTTVMYARDRVAALVDQDPAFRAEVETIARAIRREP</sequence>
<dbReference type="GO" id="GO:0006270">
    <property type="term" value="P:DNA replication initiation"/>
    <property type="evidence" value="ECO:0007669"/>
    <property type="project" value="InterPro"/>
</dbReference>
<keyword evidence="12" id="KW-1185">Reference proteome</keyword>
<evidence type="ECO:0000313" key="12">
    <source>
        <dbReference type="Proteomes" id="UP000431269"/>
    </source>
</evidence>
<dbReference type="SMART" id="SM00760">
    <property type="entry name" value="Bac_DnaA_C"/>
    <property type="match status" value="1"/>
</dbReference>
<dbReference type="InterPro" id="IPR010921">
    <property type="entry name" value="Trp_repressor/repl_initiator"/>
</dbReference>
<evidence type="ECO:0000256" key="1">
    <source>
        <dbReference type="ARBA" id="ARBA00022490"/>
    </source>
</evidence>
<keyword evidence="6 7" id="KW-0238">DNA-binding</keyword>
<dbReference type="Pfam" id="PF08299">
    <property type="entry name" value="Bac_DnaA_C"/>
    <property type="match status" value="1"/>
</dbReference>
<dbReference type="GO" id="GO:0005886">
    <property type="term" value="C:plasma membrane"/>
    <property type="evidence" value="ECO:0007669"/>
    <property type="project" value="TreeGrafter"/>
</dbReference>
<keyword evidence="3 7" id="KW-0547">Nucleotide-binding</keyword>
<proteinExistence type="inferred from homology"/>
<dbReference type="AlphaFoldDB" id="A0A6I6MFG6"/>
<evidence type="ECO:0000256" key="3">
    <source>
        <dbReference type="ARBA" id="ARBA00022741"/>
    </source>
</evidence>
<dbReference type="InterPro" id="IPR027417">
    <property type="entry name" value="P-loop_NTPase"/>
</dbReference>
<dbReference type="GO" id="GO:0003688">
    <property type="term" value="F:DNA replication origin binding"/>
    <property type="evidence" value="ECO:0007669"/>
    <property type="project" value="TreeGrafter"/>
</dbReference>
<feature type="domain" description="Chromosomal replication initiator DnaA C-terminal" evidence="10">
    <location>
        <begin position="373"/>
        <end position="442"/>
    </location>
</feature>
<dbReference type="Gene3D" id="3.40.50.300">
    <property type="entry name" value="P-loop containing nucleotide triphosphate hydrolases"/>
    <property type="match status" value="1"/>
</dbReference>
<evidence type="ECO:0000256" key="6">
    <source>
        <dbReference type="ARBA" id="ARBA00023125"/>
    </source>
</evidence>
<dbReference type="SMART" id="SM00382">
    <property type="entry name" value="AAA"/>
    <property type="match status" value="1"/>
</dbReference>
<dbReference type="InterPro" id="IPR013159">
    <property type="entry name" value="DnaA_C"/>
</dbReference>
<dbReference type="Proteomes" id="UP000431269">
    <property type="component" value="Chromosome"/>
</dbReference>
<dbReference type="SUPFAM" id="SSF52540">
    <property type="entry name" value="P-loop containing nucleoside triphosphate hydrolases"/>
    <property type="match status" value="1"/>
</dbReference>
<dbReference type="Gene3D" id="1.10.1750.10">
    <property type="match status" value="1"/>
</dbReference>
<evidence type="ECO:0000256" key="7">
    <source>
        <dbReference type="RuleBase" id="RU000577"/>
    </source>
</evidence>
<dbReference type="SUPFAM" id="SSF48295">
    <property type="entry name" value="TrpR-like"/>
    <property type="match status" value="1"/>
</dbReference>
<name>A0A6I6MFG6_9CAUL</name>
<dbReference type="GO" id="GO:0006275">
    <property type="term" value="P:regulation of DNA replication"/>
    <property type="evidence" value="ECO:0007669"/>
    <property type="project" value="InterPro"/>
</dbReference>
<dbReference type="PRINTS" id="PR00051">
    <property type="entry name" value="DNAA"/>
</dbReference>
<evidence type="ECO:0000256" key="4">
    <source>
        <dbReference type="ARBA" id="ARBA00022840"/>
    </source>
</evidence>
<dbReference type="GO" id="GO:0005524">
    <property type="term" value="F:ATP binding"/>
    <property type="evidence" value="ECO:0007669"/>
    <property type="project" value="UniProtKB-KW"/>
</dbReference>
<dbReference type="CDD" id="cd00009">
    <property type="entry name" value="AAA"/>
    <property type="match status" value="1"/>
</dbReference>
<keyword evidence="4 7" id="KW-0067">ATP-binding</keyword>
<evidence type="ECO:0000259" key="9">
    <source>
        <dbReference type="SMART" id="SM00382"/>
    </source>
</evidence>
<evidence type="ECO:0000259" key="10">
    <source>
        <dbReference type="SMART" id="SM00760"/>
    </source>
</evidence>
<dbReference type="PANTHER" id="PTHR30050">
    <property type="entry name" value="CHROMOSOMAL REPLICATION INITIATOR PROTEIN DNAA"/>
    <property type="match status" value="1"/>
</dbReference>
<protein>
    <recommendedName>
        <fullName evidence="7">Chromosomal replication initiator protein DnaA</fullName>
    </recommendedName>
</protein>
<dbReference type="InterPro" id="IPR013317">
    <property type="entry name" value="DnaA_dom"/>
</dbReference>
<dbReference type="Gene3D" id="1.10.8.60">
    <property type="match status" value="1"/>
</dbReference>
<evidence type="ECO:0000256" key="5">
    <source>
        <dbReference type="ARBA" id="ARBA00023121"/>
    </source>
</evidence>
<evidence type="ECO:0000313" key="11">
    <source>
        <dbReference type="EMBL" id="QGZ93195.1"/>
    </source>
</evidence>
<organism evidence="11 12">
    <name type="scientific">Terricaulis silvestris</name>
    <dbReference type="NCBI Taxonomy" id="2686094"/>
    <lineage>
        <taxon>Bacteria</taxon>
        <taxon>Pseudomonadati</taxon>
        <taxon>Pseudomonadota</taxon>
        <taxon>Alphaproteobacteria</taxon>
        <taxon>Caulobacterales</taxon>
        <taxon>Caulobacteraceae</taxon>
        <taxon>Terricaulis</taxon>
    </lineage>
</organism>
<dbReference type="InterPro" id="IPR020591">
    <property type="entry name" value="Chromosome_initiator_DnaA-like"/>
</dbReference>
<dbReference type="InterPro" id="IPR003593">
    <property type="entry name" value="AAA+_ATPase"/>
</dbReference>
<accession>A0A6I6MFG6</accession>
<dbReference type="GO" id="GO:0008289">
    <property type="term" value="F:lipid binding"/>
    <property type="evidence" value="ECO:0007669"/>
    <property type="project" value="UniProtKB-KW"/>
</dbReference>
<gene>
    <name evidence="11" type="primary">dnaA_1</name>
    <name evidence="11" type="ORF">DSM104635_00001</name>
</gene>
<comment type="function">
    <text evidence="7">Plays an essential role in the initiation and regulation of chromosomal replication. ATP-DnaA binds to the origin of replication (oriC) to initiate formation of the DNA replication initiation complex once per cell cycle. Binds the DnaA box (a 9 base pair repeat at the origin) and separates the double-stranded (ds)DNA. Forms a right-handed helical filament on oriC DNA; dsDNA binds to the exterior of the filament while single-stranded (ss)DNA is stabiized in the filament's interior. The ATP-DnaA-oriC complex binds and stabilizes one strand of the AT-rich DNA unwinding element (DUE), permitting loading of DNA polymerase. After initiation quickly degrades to an ADP-DnaA complex that is not apt for DNA replication. Binds acidic phospholipids.</text>
</comment>